<dbReference type="EMBL" id="CAJPIZ010032362">
    <property type="protein sequence ID" value="CAG2120256.1"/>
    <property type="molecule type" value="Genomic_DNA"/>
</dbReference>
<gene>
    <name evidence="1" type="ORF">OSB1V03_LOCUS20203</name>
</gene>
<reference evidence="1" key="1">
    <citation type="submission" date="2020-11" db="EMBL/GenBank/DDBJ databases">
        <authorList>
            <person name="Tran Van P."/>
        </authorList>
    </citation>
    <scope>NUCLEOTIDE SEQUENCE</scope>
</reference>
<name>A0A7R9LPH2_9ACAR</name>
<organism evidence="1">
    <name type="scientific">Medioppia subpectinata</name>
    <dbReference type="NCBI Taxonomy" id="1979941"/>
    <lineage>
        <taxon>Eukaryota</taxon>
        <taxon>Metazoa</taxon>
        <taxon>Ecdysozoa</taxon>
        <taxon>Arthropoda</taxon>
        <taxon>Chelicerata</taxon>
        <taxon>Arachnida</taxon>
        <taxon>Acari</taxon>
        <taxon>Acariformes</taxon>
        <taxon>Sarcoptiformes</taxon>
        <taxon>Oribatida</taxon>
        <taxon>Brachypylina</taxon>
        <taxon>Oppioidea</taxon>
        <taxon>Oppiidae</taxon>
        <taxon>Medioppia</taxon>
    </lineage>
</organism>
<evidence type="ECO:0000313" key="2">
    <source>
        <dbReference type="Proteomes" id="UP000759131"/>
    </source>
</evidence>
<proteinExistence type="predicted"/>
<sequence>MSGRVFVKYLQKQLAADCGRHNRIITVNSRLLTAAPKVMPKTPDTMFTTATTITTNETKYIYDPAIIKGRNADHSIHPLILSRTSPREMTGQEL</sequence>
<dbReference type="Proteomes" id="UP000759131">
    <property type="component" value="Unassembled WGS sequence"/>
</dbReference>
<accession>A0A7R9LPH2</accession>
<protein>
    <submittedName>
        <fullName evidence="1">Uncharacterized protein</fullName>
    </submittedName>
</protein>
<keyword evidence="2" id="KW-1185">Reference proteome</keyword>
<dbReference type="EMBL" id="OC886937">
    <property type="protein sequence ID" value="CAD7644771.1"/>
    <property type="molecule type" value="Genomic_DNA"/>
</dbReference>
<dbReference type="AlphaFoldDB" id="A0A7R9LPH2"/>
<evidence type="ECO:0000313" key="1">
    <source>
        <dbReference type="EMBL" id="CAD7644771.1"/>
    </source>
</evidence>
<feature type="non-terminal residue" evidence="1">
    <location>
        <position position="94"/>
    </location>
</feature>